<feature type="region of interest" description="Disordered" evidence="4">
    <location>
        <begin position="474"/>
        <end position="495"/>
    </location>
</feature>
<dbReference type="STRING" id="461836.A0A0L0DD64"/>
<organism evidence="5 6">
    <name type="scientific">Thecamonas trahens ATCC 50062</name>
    <dbReference type="NCBI Taxonomy" id="461836"/>
    <lineage>
        <taxon>Eukaryota</taxon>
        <taxon>Apusozoa</taxon>
        <taxon>Apusomonadida</taxon>
        <taxon>Apusomonadidae</taxon>
        <taxon>Thecamonas</taxon>
    </lineage>
</organism>
<gene>
    <name evidence="5" type="ORF">AMSG_06446</name>
</gene>
<dbReference type="PROSITE" id="PS50005">
    <property type="entry name" value="TPR"/>
    <property type="match status" value="1"/>
</dbReference>
<feature type="non-terminal residue" evidence="5">
    <location>
        <position position="1"/>
    </location>
</feature>
<dbReference type="SUPFAM" id="SSF48452">
    <property type="entry name" value="TPR-like"/>
    <property type="match status" value="2"/>
</dbReference>
<comment type="function">
    <text evidence="1">Involved in endocytosis.</text>
</comment>
<evidence type="ECO:0000313" key="5">
    <source>
        <dbReference type="EMBL" id="KNC50287.1"/>
    </source>
</evidence>
<dbReference type="Pfam" id="PF13181">
    <property type="entry name" value="TPR_8"/>
    <property type="match status" value="1"/>
</dbReference>
<feature type="repeat" description="TPR" evidence="3">
    <location>
        <begin position="635"/>
        <end position="668"/>
    </location>
</feature>
<dbReference type="OrthoDB" id="29013at2759"/>
<dbReference type="Gene3D" id="1.25.40.10">
    <property type="entry name" value="Tetratricopeptide repeat domain"/>
    <property type="match status" value="3"/>
</dbReference>
<name>A0A0L0DD64_THETB</name>
<dbReference type="RefSeq" id="XP_013757114.1">
    <property type="nucleotide sequence ID" value="XM_013901660.1"/>
</dbReference>
<comment type="similarity">
    <text evidence="2">Belongs to the YPP1 family.</text>
</comment>
<evidence type="ECO:0000313" key="6">
    <source>
        <dbReference type="Proteomes" id="UP000054408"/>
    </source>
</evidence>
<dbReference type="EMBL" id="GL349460">
    <property type="protein sequence ID" value="KNC50287.1"/>
    <property type="molecule type" value="Genomic_DNA"/>
</dbReference>
<sequence length="748" mass="79393">RTAALQRIAKGVHKVLAAGLALAGASPDLRSLRVPPLPTAVAAAVAELAYLEAWMLLHEGMPVANWLPGFRTLLLTFHKVMSLRLHARCAGTLGLALVSRVSDADYTVVEAPAGVFAPASRKEEIALLLLLHQVVSNEPAHDDAPLEASSFNSVALEFANENPGVPELVLTFLLAGQHALVAESLELALTHAATDASLLIQYALTLEAAGEHARAALTLQRAAELEPRSPFVRVLQAKLHLNRLGDTQLGLRAVKRGLKLLAKGKAVSSDSLAALEPPAEALLKVAVHVQGALYAQAAREARDDSTRERAHLTALDTLGRAVALDPTSPGVLYSLALLHTELRNYPIAIDTIRESLRFDGSSSRGWHLLAVLLTGIKDYRGALRAIDAGLDADPDSLEMLATKADIVEHLHGGRRALPVFEEIIRVWNKLHRAGSHVLAALSDSGKDAGSLNELGNVPSLTHLAPRAHSTISRSLSIGDKKAASSMRRSPSATALSSARTSSIGYISPAMLAQLRDTVDVPSPSGSSTPVAAFGNTPTKPSPNADLTALLGSSAVLTHVSSTLSAPGGSRGRGTGAAGVASAQLSQLSLARADMLDKQLFVWCKLAALYRRLGEYESALVSLEQATSLRDVRQNSSVLYQTARILEEKGQLADAILEYERVLAIEPEHPGALLHQGIVLNAAGEADRAELPLRALLRIEPTNYKAWHQLGLVATARGLDTLAAQCFIAALELEAEHTIIPALLFPYSV</sequence>
<dbReference type="InterPro" id="IPR051722">
    <property type="entry name" value="Endocytosis_PI4K-reg_protein"/>
</dbReference>
<dbReference type="Proteomes" id="UP000054408">
    <property type="component" value="Unassembled WGS sequence"/>
</dbReference>
<evidence type="ECO:0000256" key="2">
    <source>
        <dbReference type="ARBA" id="ARBA00038251"/>
    </source>
</evidence>
<proteinExistence type="inferred from homology"/>
<dbReference type="eggNOG" id="KOG4162">
    <property type="taxonomic scope" value="Eukaryota"/>
</dbReference>
<dbReference type="InterPro" id="IPR011990">
    <property type="entry name" value="TPR-like_helical_dom_sf"/>
</dbReference>
<protein>
    <submittedName>
        <fullName evidence="5">Tetratricopeptide repeat protein 7B</fullName>
    </submittedName>
</protein>
<feature type="region of interest" description="Disordered" evidence="4">
    <location>
        <begin position="519"/>
        <end position="538"/>
    </location>
</feature>
<evidence type="ECO:0000256" key="4">
    <source>
        <dbReference type="SAM" id="MobiDB-lite"/>
    </source>
</evidence>
<evidence type="ECO:0000256" key="3">
    <source>
        <dbReference type="PROSITE-ProRule" id="PRU00339"/>
    </source>
</evidence>
<evidence type="ECO:0000256" key="1">
    <source>
        <dbReference type="ARBA" id="ARBA00002550"/>
    </source>
</evidence>
<accession>A0A0L0DD64</accession>
<keyword evidence="3" id="KW-0802">TPR repeat</keyword>
<dbReference type="InterPro" id="IPR019734">
    <property type="entry name" value="TPR_rpt"/>
</dbReference>
<dbReference type="AlphaFoldDB" id="A0A0L0DD64"/>
<dbReference type="Pfam" id="PF13432">
    <property type="entry name" value="TPR_16"/>
    <property type="match status" value="1"/>
</dbReference>
<keyword evidence="6" id="KW-1185">Reference proteome</keyword>
<dbReference type="SMART" id="SM00028">
    <property type="entry name" value="TPR"/>
    <property type="match status" value="7"/>
</dbReference>
<dbReference type="PANTHER" id="PTHR23083:SF464">
    <property type="entry name" value="TETRATRICOPEPTIDE REPEAT DOMAIN 7, ISOFORM A"/>
    <property type="match status" value="1"/>
</dbReference>
<dbReference type="PANTHER" id="PTHR23083">
    <property type="entry name" value="TETRATRICOPEPTIDE REPEAT PROTEIN, TPR"/>
    <property type="match status" value="1"/>
</dbReference>
<dbReference type="GeneID" id="25565603"/>
<reference evidence="5 6" key="1">
    <citation type="submission" date="2010-05" db="EMBL/GenBank/DDBJ databases">
        <title>The Genome Sequence of Thecamonas trahens ATCC 50062.</title>
        <authorList>
            <consortium name="The Broad Institute Genome Sequencing Platform"/>
            <person name="Russ C."/>
            <person name="Cuomo C."/>
            <person name="Shea T."/>
            <person name="Young S.K."/>
            <person name="Zeng Q."/>
            <person name="Koehrsen M."/>
            <person name="Haas B."/>
            <person name="Borodovsky M."/>
            <person name="Guigo R."/>
            <person name="Alvarado L."/>
            <person name="Berlin A."/>
            <person name="Bochicchio J."/>
            <person name="Borenstein D."/>
            <person name="Chapman S."/>
            <person name="Chen Z."/>
            <person name="Freedman E."/>
            <person name="Gellesch M."/>
            <person name="Goldberg J."/>
            <person name="Griggs A."/>
            <person name="Gujja S."/>
            <person name="Heilman E."/>
            <person name="Heiman D."/>
            <person name="Hepburn T."/>
            <person name="Howarth C."/>
            <person name="Jen D."/>
            <person name="Larson L."/>
            <person name="Mehta T."/>
            <person name="Park D."/>
            <person name="Pearson M."/>
            <person name="Roberts A."/>
            <person name="Saif S."/>
            <person name="Shenoy N."/>
            <person name="Sisk P."/>
            <person name="Stolte C."/>
            <person name="Sykes S."/>
            <person name="Thomson T."/>
            <person name="Walk T."/>
            <person name="White J."/>
            <person name="Yandava C."/>
            <person name="Burger G."/>
            <person name="Gray M.W."/>
            <person name="Holland P.W.H."/>
            <person name="King N."/>
            <person name="Lang F.B.F."/>
            <person name="Roger A.J."/>
            <person name="Ruiz-Trillo I."/>
            <person name="Lander E."/>
            <person name="Nusbaum C."/>
        </authorList>
    </citation>
    <scope>NUCLEOTIDE SEQUENCE [LARGE SCALE GENOMIC DNA]</scope>
    <source>
        <strain evidence="5 6">ATCC 50062</strain>
    </source>
</reference>